<comment type="caution">
    <text evidence="1">The sequence shown here is derived from an EMBL/GenBank/DDBJ whole genome shotgun (WGS) entry which is preliminary data.</text>
</comment>
<dbReference type="PANTHER" id="PTHR31139">
    <property type="entry name" value="ECTOPIC P GRANULES PROTEIN 5 HOMOLOG"/>
    <property type="match status" value="1"/>
</dbReference>
<evidence type="ECO:0000313" key="1">
    <source>
        <dbReference type="EMBL" id="OWK01847.1"/>
    </source>
</evidence>
<dbReference type="Pfam" id="PF26106">
    <property type="entry name" value="TPR_Epg5_C"/>
    <property type="match status" value="1"/>
</dbReference>
<dbReference type="Proteomes" id="UP000242450">
    <property type="component" value="Chromosome 27"/>
</dbReference>
<reference evidence="1 2" key="1">
    <citation type="journal article" date="2018" name="Mol. Genet. Genomics">
        <title>The red deer Cervus elaphus genome CerEla1.0: sequencing, annotating, genes, and chromosomes.</title>
        <authorList>
            <person name="Bana N.A."/>
            <person name="Nyiri A."/>
            <person name="Nagy J."/>
            <person name="Frank K."/>
            <person name="Nagy T."/>
            <person name="Steger V."/>
            <person name="Schiller M."/>
            <person name="Lakatos P."/>
            <person name="Sugar L."/>
            <person name="Horn P."/>
            <person name="Barta E."/>
            <person name="Orosz L."/>
        </authorList>
    </citation>
    <scope>NUCLEOTIDE SEQUENCE [LARGE SCALE GENOMIC DNA]</scope>
    <source>
        <strain evidence="1">Hungarian</strain>
    </source>
</reference>
<dbReference type="InterPro" id="IPR051436">
    <property type="entry name" value="Autophagy-related_EPG5"/>
</dbReference>
<evidence type="ECO:0000313" key="2">
    <source>
        <dbReference type="Proteomes" id="UP000242450"/>
    </source>
</evidence>
<name>A0A212C768_CEREH</name>
<dbReference type="AlphaFoldDB" id="A0A212C768"/>
<organism evidence="1 2">
    <name type="scientific">Cervus elaphus hippelaphus</name>
    <name type="common">European red deer</name>
    <dbReference type="NCBI Taxonomy" id="46360"/>
    <lineage>
        <taxon>Eukaryota</taxon>
        <taxon>Metazoa</taxon>
        <taxon>Chordata</taxon>
        <taxon>Craniata</taxon>
        <taxon>Vertebrata</taxon>
        <taxon>Euteleostomi</taxon>
        <taxon>Mammalia</taxon>
        <taxon>Eutheria</taxon>
        <taxon>Laurasiatheria</taxon>
        <taxon>Artiodactyla</taxon>
        <taxon>Ruminantia</taxon>
        <taxon>Pecora</taxon>
        <taxon>Cervidae</taxon>
        <taxon>Cervinae</taxon>
        <taxon>Cervus</taxon>
    </lineage>
</organism>
<feature type="non-terminal residue" evidence="1">
    <location>
        <position position="1"/>
    </location>
</feature>
<keyword evidence="2" id="KW-1185">Reference proteome</keyword>
<accession>A0A212C768</accession>
<dbReference type="OrthoDB" id="75419at2759"/>
<dbReference type="EMBL" id="MKHE01000027">
    <property type="protein sequence ID" value="OWK01847.1"/>
    <property type="molecule type" value="Genomic_DNA"/>
</dbReference>
<dbReference type="GO" id="GO:0005737">
    <property type="term" value="C:cytoplasm"/>
    <property type="evidence" value="ECO:0007669"/>
    <property type="project" value="TreeGrafter"/>
</dbReference>
<dbReference type="GO" id="GO:0097352">
    <property type="term" value="P:autophagosome maturation"/>
    <property type="evidence" value="ECO:0007669"/>
    <property type="project" value="TreeGrafter"/>
</dbReference>
<dbReference type="PANTHER" id="PTHR31139:SF4">
    <property type="entry name" value="ECTOPIC P GRANULES PROTEIN 5 HOMOLOG"/>
    <property type="match status" value="1"/>
</dbReference>
<protein>
    <submittedName>
        <fullName evidence="1">Uncharacterized protein</fullName>
    </submittedName>
</protein>
<proteinExistence type="predicted"/>
<sequence length="242" mass="27433">SLNQNLGWGPILVSLQVPELTTEEFLHECLSLGSYLTLYVYLLQCLNSEQTLRNEMKVLLLLSKWLEQVYPSSVQEEAKLFLWWHQALQLSLVQTEQNDSVLTEAVIRILLMLQGRQNLLAEERLSSGILGAIGLGRKSPLSNRFRVAARSMAAFLSVQVPAEDQIRLKPSSELYLTMKAQQALNALESLTSSKQYVEYQDQISQAAQFIKHPGHCLQDGKSFLALLVNCLYPEVHYLDNIR</sequence>
<gene>
    <name evidence="1" type="ORF">Celaphus_00017754</name>
</gene>